<protein>
    <submittedName>
        <fullName evidence="1">Gene transfer agent family protein</fullName>
    </submittedName>
</protein>
<proteinExistence type="predicted"/>
<dbReference type="EMBL" id="JAVRHS010000008">
    <property type="protein sequence ID" value="MDT0576531.1"/>
    <property type="molecule type" value="Genomic_DNA"/>
</dbReference>
<sequence length="108" mass="11402">MTGGGDAAANPLRGESFLMIGGRERRLRPTFAALVAAEEDLGSLFELVERAGDGKLRLSEMSALFWHCLADRSGIGREDVGAAVVEQGLAASAPALRSILKQVLQGLH</sequence>
<dbReference type="Pfam" id="PF11836">
    <property type="entry name" value="Phage_TAC_11"/>
    <property type="match status" value="1"/>
</dbReference>
<evidence type="ECO:0000313" key="2">
    <source>
        <dbReference type="Proteomes" id="UP001259803"/>
    </source>
</evidence>
<reference evidence="1 2" key="1">
    <citation type="submission" date="2023-09" db="EMBL/GenBank/DDBJ databases">
        <authorList>
            <person name="Rey-Velasco X."/>
        </authorList>
    </citation>
    <scope>NUCLEOTIDE SEQUENCE [LARGE SCALE GENOMIC DNA]</scope>
    <source>
        <strain evidence="1 2">F390</strain>
    </source>
</reference>
<gene>
    <name evidence="1" type="ORF">RM533_10060</name>
</gene>
<dbReference type="Proteomes" id="UP001259803">
    <property type="component" value="Unassembled WGS sequence"/>
</dbReference>
<accession>A0ABU2ZJY4</accession>
<dbReference type="RefSeq" id="WP_311341107.1">
    <property type="nucleotide sequence ID" value="NZ_JAVRHS010000008.1"/>
</dbReference>
<organism evidence="1 2">
    <name type="scientific">Croceicoccus esteveae</name>
    <dbReference type="NCBI Taxonomy" id="3075597"/>
    <lineage>
        <taxon>Bacteria</taxon>
        <taxon>Pseudomonadati</taxon>
        <taxon>Pseudomonadota</taxon>
        <taxon>Alphaproteobacteria</taxon>
        <taxon>Sphingomonadales</taxon>
        <taxon>Erythrobacteraceae</taxon>
        <taxon>Croceicoccus</taxon>
    </lineage>
</organism>
<comment type="caution">
    <text evidence="1">The sequence shown here is derived from an EMBL/GenBank/DDBJ whole genome shotgun (WGS) entry which is preliminary data.</text>
</comment>
<evidence type="ECO:0000313" key="1">
    <source>
        <dbReference type="EMBL" id="MDT0576531.1"/>
    </source>
</evidence>
<keyword evidence="2" id="KW-1185">Reference proteome</keyword>
<dbReference type="InterPro" id="IPR021791">
    <property type="entry name" value="Phage_TAC_11"/>
</dbReference>
<name>A0ABU2ZJY4_9SPHN</name>